<reference evidence="4" key="2">
    <citation type="submission" date="2025-08" db="UniProtKB">
        <authorList>
            <consortium name="Ensembl"/>
        </authorList>
    </citation>
    <scope>IDENTIFICATION</scope>
</reference>
<reference evidence="4" key="3">
    <citation type="submission" date="2025-09" db="UniProtKB">
        <authorList>
            <consortium name="Ensembl"/>
        </authorList>
    </citation>
    <scope>IDENTIFICATION</scope>
</reference>
<dbReference type="InterPro" id="IPR039109">
    <property type="entry name" value="Ribosomal_eL30-like"/>
</dbReference>
<keyword evidence="3" id="KW-0472">Membrane</keyword>
<dbReference type="AlphaFoldDB" id="A0A7N4PU71"/>
<dbReference type="Ensembl" id="ENSSHAT00000049935.1">
    <property type="protein sequence ID" value="ENSSHAP00000042487.1"/>
    <property type="gene ID" value="ENSSHAG00000031933.1"/>
</dbReference>
<keyword evidence="1" id="KW-0689">Ribosomal protein</keyword>
<dbReference type="GO" id="GO:0003723">
    <property type="term" value="F:RNA binding"/>
    <property type="evidence" value="ECO:0007669"/>
    <property type="project" value="InterPro"/>
</dbReference>
<dbReference type="Gene3D" id="3.30.1330.30">
    <property type="match status" value="1"/>
</dbReference>
<protein>
    <recommendedName>
        <fullName evidence="6">60S ribosomal protein L30</fullName>
    </recommendedName>
</protein>
<sequence length="80" mass="9297">MVTSQTMKKSLESINLRLQLIMKSKYMLSYKQTLKIIREGKDKLIILANCPSLRKSETILYYVALKLVYIITVATTLNWV</sequence>
<dbReference type="InterPro" id="IPR029064">
    <property type="entry name" value="Ribosomal_eL30-like_sf"/>
</dbReference>
<evidence type="ECO:0000313" key="4">
    <source>
        <dbReference type="Ensembl" id="ENSSHAP00000042487.1"/>
    </source>
</evidence>
<dbReference type="GeneTree" id="ENSGT01020000234428"/>
<dbReference type="SUPFAM" id="SSF55315">
    <property type="entry name" value="L30e-like"/>
    <property type="match status" value="1"/>
</dbReference>
<proteinExistence type="predicted"/>
<accession>A0A7N4PU71</accession>
<dbReference type="GO" id="GO:0005840">
    <property type="term" value="C:ribosome"/>
    <property type="evidence" value="ECO:0007669"/>
    <property type="project" value="UniProtKB-KW"/>
</dbReference>
<dbReference type="PANTHER" id="PTHR11449">
    <property type="entry name" value="RIBOSOMAL PROTEIN L30"/>
    <property type="match status" value="1"/>
</dbReference>
<keyword evidence="3" id="KW-0812">Transmembrane</keyword>
<dbReference type="InParanoid" id="A0A7N4PU71"/>
<evidence type="ECO:0000256" key="1">
    <source>
        <dbReference type="ARBA" id="ARBA00022980"/>
    </source>
</evidence>
<reference evidence="4 5" key="1">
    <citation type="journal article" date="2011" name="Proc. Natl. Acad. Sci. U.S.A.">
        <title>Genetic diversity and population structure of the endangered marsupial Sarcophilus harrisii (Tasmanian devil).</title>
        <authorList>
            <person name="Miller W."/>
            <person name="Hayes V.M."/>
            <person name="Ratan A."/>
            <person name="Petersen D.C."/>
            <person name="Wittekindt N.E."/>
            <person name="Miller J."/>
            <person name="Walenz B."/>
            <person name="Knight J."/>
            <person name="Qi J."/>
            <person name="Zhao F."/>
            <person name="Wang Q."/>
            <person name="Bedoya-Reina O.C."/>
            <person name="Katiyar N."/>
            <person name="Tomsho L.P."/>
            <person name="Kasson L.M."/>
            <person name="Hardie R.A."/>
            <person name="Woodbridge P."/>
            <person name="Tindall E.A."/>
            <person name="Bertelsen M.F."/>
            <person name="Dixon D."/>
            <person name="Pyecroft S."/>
            <person name="Helgen K.M."/>
            <person name="Lesk A.M."/>
            <person name="Pringle T.H."/>
            <person name="Patterson N."/>
            <person name="Zhang Y."/>
            <person name="Kreiss A."/>
            <person name="Woods G.M."/>
            <person name="Jones M.E."/>
            <person name="Schuster S.C."/>
        </authorList>
    </citation>
    <scope>NUCLEOTIDE SEQUENCE [LARGE SCALE GENOMIC DNA]</scope>
</reference>
<evidence type="ECO:0000313" key="5">
    <source>
        <dbReference type="Proteomes" id="UP000007648"/>
    </source>
</evidence>
<evidence type="ECO:0000256" key="3">
    <source>
        <dbReference type="SAM" id="Phobius"/>
    </source>
</evidence>
<keyword evidence="2" id="KW-0687">Ribonucleoprotein</keyword>
<dbReference type="Proteomes" id="UP000007648">
    <property type="component" value="Unassembled WGS sequence"/>
</dbReference>
<dbReference type="GO" id="GO:1990904">
    <property type="term" value="C:ribonucleoprotein complex"/>
    <property type="evidence" value="ECO:0007669"/>
    <property type="project" value="UniProtKB-KW"/>
</dbReference>
<keyword evidence="5" id="KW-1185">Reference proteome</keyword>
<evidence type="ECO:0000256" key="2">
    <source>
        <dbReference type="ARBA" id="ARBA00023274"/>
    </source>
</evidence>
<name>A0A7N4PU71_SARHA</name>
<organism evidence="4 5">
    <name type="scientific">Sarcophilus harrisii</name>
    <name type="common">Tasmanian devil</name>
    <name type="synonym">Sarcophilus laniarius</name>
    <dbReference type="NCBI Taxonomy" id="9305"/>
    <lineage>
        <taxon>Eukaryota</taxon>
        <taxon>Metazoa</taxon>
        <taxon>Chordata</taxon>
        <taxon>Craniata</taxon>
        <taxon>Vertebrata</taxon>
        <taxon>Euteleostomi</taxon>
        <taxon>Mammalia</taxon>
        <taxon>Metatheria</taxon>
        <taxon>Dasyuromorphia</taxon>
        <taxon>Dasyuridae</taxon>
        <taxon>Sarcophilus</taxon>
    </lineage>
</organism>
<feature type="transmembrane region" description="Helical" evidence="3">
    <location>
        <begin position="59"/>
        <end position="79"/>
    </location>
</feature>
<keyword evidence="3" id="KW-1133">Transmembrane helix</keyword>
<evidence type="ECO:0008006" key="6">
    <source>
        <dbReference type="Google" id="ProtNLM"/>
    </source>
</evidence>